<sequence length="188" mass="20730">MEDSNSKKRVRGDSAESDLDSPMVKRLRDDLLDLLEDSDSLPVNQDLASVIKSFEEEISAASSTSNAKEPLLNPKSDSSEPQPDLVYLLEASDDDLGLPPPMATTTSSEEIRSEVTELLRLDTDSSGTGELWEFGDQIPNYDLFEFGIGDNYGGGHVTYGGLFEYPDVYYDSSEFSALLWRPETLSAE</sequence>
<reference evidence="3" key="3">
    <citation type="submission" date="2020-04" db="EMBL/GenBank/DDBJ databases">
        <authorList>
            <person name="Grover C.E."/>
            <person name="Arick M.A. II"/>
            <person name="Thrash A."/>
            <person name="Conover J.L."/>
            <person name="Sanders W.S."/>
            <person name="Peterson D.G."/>
            <person name="Scheffler J.A."/>
            <person name="Scheffler B.E."/>
            <person name="Wendel J.F."/>
        </authorList>
    </citation>
    <scope>NUCLEOTIDE SEQUENCE</scope>
    <source>
        <strain evidence="3">8</strain>
        <tissue evidence="3">Leaf</tissue>
    </source>
</reference>
<feature type="region of interest" description="Disordered" evidence="1">
    <location>
        <begin position="58"/>
        <end position="85"/>
    </location>
</feature>
<dbReference type="PANTHER" id="PTHR34539">
    <property type="entry name" value="T6J4.11 PROTEIN"/>
    <property type="match status" value="1"/>
</dbReference>
<evidence type="ECO:0000313" key="2">
    <source>
        <dbReference type="EMBL" id="KJB79993.1"/>
    </source>
</evidence>
<dbReference type="STRING" id="29730.A0A0D2TX28"/>
<accession>A0A0D2TX28</accession>
<dbReference type="EMBL" id="CM001752">
    <property type="protein sequence ID" value="KJB79993.1"/>
    <property type="molecule type" value="Genomic_DNA"/>
</dbReference>
<reference evidence="3 5" key="2">
    <citation type="journal article" date="2019" name="Genome Biol. Evol.">
        <title>Insights into the evolution of the New World diploid cottons (Gossypium, subgenus Houzingenia) based on genome sequencing.</title>
        <authorList>
            <person name="Grover C.E."/>
            <person name="Arick M.A. 2nd"/>
            <person name="Thrash A."/>
            <person name="Conover J.L."/>
            <person name="Sanders W.S."/>
            <person name="Peterson D.G."/>
            <person name="Frelichowski J.E."/>
            <person name="Scheffler J.A."/>
            <person name="Scheffler B.E."/>
            <person name="Wendel J.F."/>
        </authorList>
    </citation>
    <scope>NUCLEOTIDE SEQUENCE [LARGE SCALE GENOMIC DNA]</scope>
    <source>
        <strain evidence="3">8</strain>
        <tissue evidence="3">Leaf</tissue>
    </source>
</reference>
<evidence type="ECO:0000313" key="4">
    <source>
        <dbReference type="Proteomes" id="UP000032304"/>
    </source>
</evidence>
<evidence type="ECO:0000256" key="1">
    <source>
        <dbReference type="SAM" id="MobiDB-lite"/>
    </source>
</evidence>
<dbReference type="eggNOG" id="KOG0670">
    <property type="taxonomic scope" value="Eukaryota"/>
</dbReference>
<dbReference type="KEGG" id="gra:105781368"/>
<keyword evidence="4" id="KW-1185">Reference proteome</keyword>
<evidence type="ECO:0000313" key="5">
    <source>
        <dbReference type="Proteomes" id="UP000593578"/>
    </source>
</evidence>
<dbReference type="EMBL" id="JABEZZ010000013">
    <property type="protein sequence ID" value="MBA0602346.1"/>
    <property type="molecule type" value="Genomic_DNA"/>
</dbReference>
<dbReference type="Gramene" id="KJB79993">
    <property type="protein sequence ID" value="KJB79993"/>
    <property type="gene ID" value="B456_013G076400"/>
</dbReference>
<organism evidence="2 4">
    <name type="scientific">Gossypium raimondii</name>
    <name type="common">Peruvian cotton</name>
    <name type="synonym">Gossypium klotzschianum subsp. raimondii</name>
    <dbReference type="NCBI Taxonomy" id="29730"/>
    <lineage>
        <taxon>Eukaryota</taxon>
        <taxon>Viridiplantae</taxon>
        <taxon>Streptophyta</taxon>
        <taxon>Embryophyta</taxon>
        <taxon>Tracheophyta</taxon>
        <taxon>Spermatophyta</taxon>
        <taxon>Magnoliopsida</taxon>
        <taxon>eudicotyledons</taxon>
        <taxon>Gunneridae</taxon>
        <taxon>Pentapetalae</taxon>
        <taxon>rosids</taxon>
        <taxon>malvids</taxon>
        <taxon>Malvales</taxon>
        <taxon>Malvaceae</taxon>
        <taxon>Malvoideae</taxon>
        <taxon>Gossypium</taxon>
    </lineage>
</organism>
<protein>
    <submittedName>
        <fullName evidence="2">Uncharacterized protein</fullName>
    </submittedName>
</protein>
<reference evidence="2 4" key="1">
    <citation type="journal article" date="2012" name="Nature">
        <title>Repeated polyploidization of Gossypium genomes and the evolution of spinnable cotton fibres.</title>
        <authorList>
            <person name="Paterson A.H."/>
            <person name="Wendel J.F."/>
            <person name="Gundlach H."/>
            <person name="Guo H."/>
            <person name="Jenkins J."/>
            <person name="Jin D."/>
            <person name="Llewellyn D."/>
            <person name="Showmaker K.C."/>
            <person name="Shu S."/>
            <person name="Udall J."/>
            <person name="Yoo M.J."/>
            <person name="Byers R."/>
            <person name="Chen W."/>
            <person name="Doron-Faigenboim A."/>
            <person name="Duke M.V."/>
            <person name="Gong L."/>
            <person name="Grimwood J."/>
            <person name="Grover C."/>
            <person name="Grupp K."/>
            <person name="Hu G."/>
            <person name="Lee T.H."/>
            <person name="Li J."/>
            <person name="Lin L."/>
            <person name="Liu T."/>
            <person name="Marler B.S."/>
            <person name="Page J.T."/>
            <person name="Roberts A.W."/>
            <person name="Romanel E."/>
            <person name="Sanders W.S."/>
            <person name="Szadkowski E."/>
            <person name="Tan X."/>
            <person name="Tang H."/>
            <person name="Xu C."/>
            <person name="Wang J."/>
            <person name="Wang Z."/>
            <person name="Zhang D."/>
            <person name="Zhang L."/>
            <person name="Ashrafi H."/>
            <person name="Bedon F."/>
            <person name="Bowers J.E."/>
            <person name="Brubaker C.L."/>
            <person name="Chee P.W."/>
            <person name="Das S."/>
            <person name="Gingle A.R."/>
            <person name="Haigler C.H."/>
            <person name="Harker D."/>
            <person name="Hoffmann L.V."/>
            <person name="Hovav R."/>
            <person name="Jones D.C."/>
            <person name="Lemke C."/>
            <person name="Mansoor S."/>
            <person name="ur Rahman M."/>
            <person name="Rainville L.N."/>
            <person name="Rambani A."/>
            <person name="Reddy U.K."/>
            <person name="Rong J.K."/>
            <person name="Saranga Y."/>
            <person name="Scheffler B.E."/>
            <person name="Scheffler J.A."/>
            <person name="Stelly D.M."/>
            <person name="Triplett B.A."/>
            <person name="Van Deynze A."/>
            <person name="Vaslin M.F."/>
            <person name="Waghmare V.N."/>
            <person name="Walford S.A."/>
            <person name="Wright R.J."/>
            <person name="Zaki E.A."/>
            <person name="Zhang T."/>
            <person name="Dennis E.S."/>
            <person name="Mayer K.F."/>
            <person name="Peterson D.G."/>
            <person name="Rokhsar D.S."/>
            <person name="Wang X."/>
            <person name="Schmutz J."/>
        </authorList>
    </citation>
    <scope>NUCLEOTIDE SEQUENCE [LARGE SCALE GENOMIC DNA]</scope>
</reference>
<dbReference type="AlphaFoldDB" id="A0A0D2TX28"/>
<dbReference type="Proteomes" id="UP000593578">
    <property type="component" value="Unassembled WGS sequence"/>
</dbReference>
<dbReference type="OrthoDB" id="781489at2759"/>
<dbReference type="Proteomes" id="UP000032304">
    <property type="component" value="Chromosome 13"/>
</dbReference>
<feature type="region of interest" description="Disordered" evidence="1">
    <location>
        <begin position="1"/>
        <end position="24"/>
    </location>
</feature>
<dbReference type="PANTHER" id="PTHR34539:SF19">
    <property type="entry name" value="T6J4.11 PROTEIN"/>
    <property type="match status" value="1"/>
</dbReference>
<name>A0A0D2TX28_GOSRA</name>
<gene>
    <name evidence="2" type="ORF">B456_013G076400</name>
    <name evidence="3" type="ORF">Gorai_002531</name>
</gene>
<feature type="compositionally biased region" description="Basic and acidic residues" evidence="1">
    <location>
        <begin position="1"/>
        <end position="14"/>
    </location>
</feature>
<proteinExistence type="predicted"/>
<evidence type="ECO:0000313" key="3">
    <source>
        <dbReference type="EMBL" id="MBA0602346.1"/>
    </source>
</evidence>
<dbReference type="OMA" id="WLDDQIP"/>